<sequence length="236" mass="27204">MGFIAGAACLDPTTYLATTKYVDGPRVKVVRRTYRYILFWWIGLWTFALMILFHVYYTPLYSWVVPVSNIYFAVIWQTYPYCLDGWPICFPHGGPCLFWAQFGTSLAWTSLFVLRYGCFLFPCACAPELPGWFFFPPSNHLESPLGRQGQWDTRYIALFAERLFGRSGIGWDWDSCEWEPKDIDYERFYHGPQQTADQRAAGWEQRLELLEARVLGSQGTGQGVGGGVGSQLRHTW</sequence>
<gene>
    <name evidence="2" type="ORF">EHUX00137_LOCUS21438</name>
</gene>
<reference evidence="2" key="1">
    <citation type="submission" date="2021-01" db="EMBL/GenBank/DDBJ databases">
        <authorList>
            <person name="Corre E."/>
            <person name="Pelletier E."/>
            <person name="Niang G."/>
            <person name="Scheremetjew M."/>
            <person name="Finn R."/>
            <person name="Kale V."/>
            <person name="Holt S."/>
            <person name="Cochrane G."/>
            <person name="Meng A."/>
            <person name="Brown T."/>
            <person name="Cohen L."/>
        </authorList>
    </citation>
    <scope>NUCLEOTIDE SEQUENCE</scope>
    <source>
        <strain evidence="2">379</strain>
    </source>
</reference>
<keyword evidence="1" id="KW-0812">Transmembrane</keyword>
<keyword evidence="1" id="KW-0472">Membrane</keyword>
<organism evidence="2">
    <name type="scientific">Emiliania huxleyi</name>
    <name type="common">Coccolithophore</name>
    <name type="synonym">Pontosphaera huxleyi</name>
    <dbReference type="NCBI Taxonomy" id="2903"/>
    <lineage>
        <taxon>Eukaryota</taxon>
        <taxon>Haptista</taxon>
        <taxon>Haptophyta</taxon>
        <taxon>Prymnesiophyceae</taxon>
        <taxon>Isochrysidales</taxon>
        <taxon>Noelaerhabdaceae</taxon>
        <taxon>Emiliania</taxon>
    </lineage>
</organism>
<accession>A0A7S3SII0</accession>
<protein>
    <submittedName>
        <fullName evidence="2">Uncharacterized protein</fullName>
    </submittedName>
</protein>
<dbReference type="AlphaFoldDB" id="A0A7S3SII0"/>
<evidence type="ECO:0000313" key="2">
    <source>
        <dbReference type="EMBL" id="CAE0555781.1"/>
    </source>
</evidence>
<feature type="transmembrane region" description="Helical" evidence="1">
    <location>
        <begin position="36"/>
        <end position="57"/>
    </location>
</feature>
<proteinExistence type="predicted"/>
<name>A0A7S3SII0_EMIHU</name>
<keyword evidence="1" id="KW-1133">Transmembrane helix</keyword>
<dbReference type="EMBL" id="HBIR01027774">
    <property type="protein sequence ID" value="CAE0555781.1"/>
    <property type="molecule type" value="Transcribed_RNA"/>
</dbReference>
<evidence type="ECO:0000256" key="1">
    <source>
        <dbReference type="SAM" id="Phobius"/>
    </source>
</evidence>
<feature type="transmembrane region" description="Helical" evidence="1">
    <location>
        <begin position="95"/>
        <end position="117"/>
    </location>
</feature>